<name>A0ACC2U5T2_9FUNG</name>
<evidence type="ECO:0000313" key="2">
    <source>
        <dbReference type="Proteomes" id="UP001165960"/>
    </source>
</evidence>
<evidence type="ECO:0000313" key="1">
    <source>
        <dbReference type="EMBL" id="KAJ9082375.1"/>
    </source>
</evidence>
<dbReference type="Proteomes" id="UP001165960">
    <property type="component" value="Unassembled WGS sequence"/>
</dbReference>
<proteinExistence type="predicted"/>
<organism evidence="1 2">
    <name type="scientific">Entomophthora muscae</name>
    <dbReference type="NCBI Taxonomy" id="34485"/>
    <lineage>
        <taxon>Eukaryota</taxon>
        <taxon>Fungi</taxon>
        <taxon>Fungi incertae sedis</taxon>
        <taxon>Zoopagomycota</taxon>
        <taxon>Entomophthoromycotina</taxon>
        <taxon>Entomophthoromycetes</taxon>
        <taxon>Entomophthorales</taxon>
        <taxon>Entomophthoraceae</taxon>
        <taxon>Entomophthora</taxon>
    </lineage>
</organism>
<keyword evidence="2" id="KW-1185">Reference proteome</keyword>
<protein>
    <submittedName>
        <fullName evidence="1">Proteasome regulatory particle base subunit</fullName>
    </submittedName>
</protein>
<gene>
    <name evidence="1" type="primary">RPN2_1</name>
    <name evidence="1" type="ORF">DSO57_1005239</name>
</gene>
<reference evidence="1" key="1">
    <citation type="submission" date="2022-04" db="EMBL/GenBank/DDBJ databases">
        <title>Genome of the entomopathogenic fungus Entomophthora muscae.</title>
        <authorList>
            <person name="Elya C."/>
            <person name="Lovett B.R."/>
            <person name="Lee E."/>
            <person name="Macias A.M."/>
            <person name="Hajek A.E."/>
            <person name="De Bivort B.L."/>
            <person name="Kasson M.T."/>
            <person name="De Fine Licht H.H."/>
            <person name="Stajich J.E."/>
        </authorList>
    </citation>
    <scope>NUCLEOTIDE SEQUENCE</scope>
    <source>
        <strain evidence="1">Berkeley</strain>
    </source>
</reference>
<accession>A0ACC2U5T2</accession>
<sequence length="944" mass="104312">MATALTSVAGLLSLLDEEKAEIQVFALNNLNELIDQFWAEVSESIAKIEVLYEDEVFEHRQLAALLASKVYYHLGEYEESLTFALGAKDLFNPAETSEYSTTIISKAIDRYILNKSQGKDVDDRLEGIVEGMFRRCFEEKEYKQALGIALESHRLDIVKKAILEGETTHLLEYVLKVSLTLTQNAEFRLETIRLVRELYRGLETPNHFWVVQCNVYLNEPQACYQLLRNLSKLHGKPQDYLTALQICFDLENSASQEFITILLELFPESNQGEKVVESDEHFRLCRLRSILKGEQSIRFYLEFLSRNNNTDLAILRNTKSSLDSRNSLFHSAVTFANAFMHCGTTSDKFLRMNLEWLSRASNWSKFSATAALGVIHKGNIENSRTILTPYLPNETNPGSPYSEGGSLFAMGLIHANHCSPELDFILRALQSSQNEVIQHGAALGLGAGAMASNNEVYYEELKKVLFTDSAIAGEAAGIAMGLVKLGTASQPAIDEMLRYAQETQHEKIIRGLALGIALIMYGTESAAEPLIASLMADKDPILRFGAMYTIAMAYCGTGSNDAIRRLLHVAVSDTSDDVRRAAVTALGFILFKTPKQVPRVVQLLSESYNPHVRYGATLALGISCAGTGLTEAIDILEPMVKDPTDYVRQGALIALAMILCQHNDASSPRSSAIRKLFESIITDKHEDSVAKFGAALGQGLIDAGGRNSTISLQNQMGLTNMAAVAGMVVFTQFWFWFPLTHFISLCFTPTTLIGITDDLKIPDFKLTSRARPSLFAYPPKLKAPQASVVEKVATAVLSTTAKAKARAKKRREAAGAEGNDTAEPMEEDKEPLPQVAEPAQLKREPEPTSEEISNMQRVLPGQLQHIEFYIDGRYFPLKQNIVGGIVVLVDQHPDQEHVVLFPQPPPADAPASGTATEENVVEPTPTPQSQDKPQAPGGFDYQFD</sequence>
<comment type="caution">
    <text evidence="1">The sequence shown here is derived from an EMBL/GenBank/DDBJ whole genome shotgun (WGS) entry which is preliminary data.</text>
</comment>
<keyword evidence="1" id="KW-0647">Proteasome</keyword>
<dbReference type="EMBL" id="QTSX02001434">
    <property type="protein sequence ID" value="KAJ9082375.1"/>
    <property type="molecule type" value="Genomic_DNA"/>
</dbReference>